<dbReference type="STRING" id="218491.ECA0590"/>
<name>Q6D9M4_PECAS</name>
<dbReference type="Proteomes" id="UP000007966">
    <property type="component" value="Chromosome"/>
</dbReference>
<accession>Q6D9M4</accession>
<dbReference type="AlphaFoldDB" id="Q6D9M4"/>
<dbReference type="HOGENOM" id="CLU_2070843_0_0_6"/>
<sequence>MFSRFYQENIMQMVLRRTINFTERLSVLLKKNTQQCNDGFIGEWIPNRSGHMNFRARVSRSNSGWSYQVESRTGWLGSKSYRFDAHTCPDNSFPQRRQAIKAAQLLAKQLATLRYRFQ</sequence>
<dbReference type="EMBL" id="BX950851">
    <property type="protein sequence ID" value="CAG73506.1"/>
    <property type="molecule type" value="Genomic_DNA"/>
</dbReference>
<evidence type="ECO:0000313" key="2">
    <source>
        <dbReference type="Proteomes" id="UP000007966"/>
    </source>
</evidence>
<proteinExistence type="predicted"/>
<reference evidence="1" key="1">
    <citation type="submission" date="2004-02" db="EMBL/GenBank/DDBJ databases">
        <title>The genome sequence of the enterobacterial phytopathogen Erwinia carotovora subsp. atroseptica SCRI1043 and functional genomic identification of novel virulence factors.</title>
        <authorList>
            <person name="Bell K.S."/>
            <person name="Sebaihia M."/>
            <person name="Pritchard L."/>
            <person name="Holden M."/>
            <person name="Hyman L.J."/>
            <person name="Holeva M.C."/>
            <person name="Thomson N.R."/>
            <person name="Bentley S.D."/>
            <person name="Churcher C."/>
            <person name="Mungall K."/>
            <person name="Atkin R."/>
            <person name="Bason N."/>
            <person name="Brooks K."/>
            <person name="Chillingworth T."/>
            <person name="Clark K."/>
            <person name="Doggett J."/>
            <person name="Fraser A."/>
            <person name="Hance Z."/>
            <person name="Hauser H."/>
            <person name="Jagels K."/>
            <person name="Moule S."/>
            <person name="Norbertczak H."/>
            <person name="Ormond D."/>
            <person name="Price C."/>
            <person name="Quail M.A."/>
            <person name="Sanders M."/>
            <person name="Walker D."/>
            <person name="Whitehead S."/>
            <person name="Salmond G.P.C."/>
            <person name="Birch P.R.J."/>
            <person name="Barrell B.G."/>
            <person name="Parkhill J."/>
            <person name="Toth I.K."/>
        </authorList>
    </citation>
    <scope>NUCLEOTIDE SEQUENCE</scope>
    <source>
        <strain evidence="1">SCRI1043</strain>
    </source>
</reference>
<keyword evidence="2" id="KW-1185">Reference proteome</keyword>
<evidence type="ECO:0000313" key="1">
    <source>
        <dbReference type="EMBL" id="CAG73506.1"/>
    </source>
</evidence>
<organism evidence="1 2">
    <name type="scientific">Pectobacterium atrosepticum (strain SCRI 1043 / ATCC BAA-672)</name>
    <name type="common">Erwinia carotovora subsp. atroseptica</name>
    <dbReference type="NCBI Taxonomy" id="218491"/>
    <lineage>
        <taxon>Bacteria</taxon>
        <taxon>Pseudomonadati</taxon>
        <taxon>Pseudomonadota</taxon>
        <taxon>Gammaproteobacteria</taxon>
        <taxon>Enterobacterales</taxon>
        <taxon>Pectobacteriaceae</taxon>
        <taxon>Pectobacterium</taxon>
    </lineage>
</organism>
<dbReference type="KEGG" id="eca:ECA0590"/>
<gene>
    <name evidence="1" type="ordered locus">ECA0590</name>
</gene>
<dbReference type="eggNOG" id="ENOG5030S4S">
    <property type="taxonomic scope" value="Bacteria"/>
</dbReference>
<protein>
    <submittedName>
        <fullName evidence="1">Uncharacterized protein</fullName>
    </submittedName>
</protein>